<dbReference type="PANTHER" id="PTHR10981:SF0">
    <property type="entry name" value="BATTENIN"/>
    <property type="match status" value="1"/>
</dbReference>
<dbReference type="OMA" id="WLCNWQV"/>
<evidence type="ECO:0000313" key="14">
    <source>
        <dbReference type="Proteomes" id="UP000182444"/>
    </source>
</evidence>
<keyword evidence="7" id="KW-0029">Amino-acid transport</keyword>
<keyword evidence="6" id="KW-0732">Signal</keyword>
<gene>
    <name evidence="13" type="ORF">B0I71DRAFT_112306</name>
    <name evidence="12" type="ORF">YALI1_F37986g</name>
</gene>
<evidence type="ECO:0000256" key="3">
    <source>
        <dbReference type="ARBA" id="ARBA00022448"/>
    </source>
</evidence>
<dbReference type="GeneID" id="2907917"/>
<dbReference type="SMR" id="A0A1D8NQJ3"/>
<dbReference type="Gene3D" id="1.20.1250.20">
    <property type="entry name" value="MFS general substrate transporter like domains"/>
    <property type="match status" value="1"/>
</dbReference>
<dbReference type="OrthoDB" id="5965864at2759"/>
<dbReference type="InterPro" id="IPR036259">
    <property type="entry name" value="MFS_trans_sf"/>
</dbReference>
<evidence type="ECO:0000256" key="7">
    <source>
        <dbReference type="ARBA" id="ARBA00022970"/>
    </source>
</evidence>
<organism evidence="12 14">
    <name type="scientific">Yarrowia lipolytica</name>
    <name type="common">Candida lipolytica</name>
    <dbReference type="NCBI Taxonomy" id="4952"/>
    <lineage>
        <taxon>Eukaryota</taxon>
        <taxon>Fungi</taxon>
        <taxon>Dikarya</taxon>
        <taxon>Ascomycota</taxon>
        <taxon>Saccharomycotina</taxon>
        <taxon>Dipodascomycetes</taxon>
        <taxon>Dipodascales</taxon>
        <taxon>Dipodascales incertae sedis</taxon>
        <taxon>Yarrowia</taxon>
    </lineage>
</organism>
<feature type="transmembrane region" description="Helical" evidence="10">
    <location>
        <begin position="291"/>
        <end position="311"/>
    </location>
</feature>
<dbReference type="RefSeq" id="XP_506049.1">
    <property type="nucleotide sequence ID" value="XM_506049.1"/>
</dbReference>
<reference evidence="12 14" key="1">
    <citation type="journal article" date="2016" name="PLoS ONE">
        <title>Sequence Assembly of Yarrowia lipolytica Strain W29/CLIB89 Shows Transposable Element Diversity.</title>
        <authorList>
            <person name="Magnan C."/>
            <person name="Yu J."/>
            <person name="Chang I."/>
            <person name="Jahn E."/>
            <person name="Kanomata Y."/>
            <person name="Wu J."/>
            <person name="Zeller M."/>
            <person name="Oakes M."/>
            <person name="Baldi P."/>
            <person name="Sandmeyer S."/>
        </authorList>
    </citation>
    <scope>NUCLEOTIDE SEQUENCE [LARGE SCALE GENOMIC DNA]</scope>
    <source>
        <strain evidence="12">CLIB89</strain>
        <strain evidence="14">CLIB89(W29)</strain>
    </source>
</reference>
<dbReference type="VEuPathDB" id="FungiDB:YALI1_F37986g"/>
<dbReference type="InterPro" id="IPR018460">
    <property type="entry name" value="Battenin_disease_Cln3_subgr"/>
</dbReference>
<dbReference type="GO" id="GO:0015819">
    <property type="term" value="P:lysine transport"/>
    <property type="evidence" value="ECO:0007669"/>
    <property type="project" value="EnsemblFungi"/>
</dbReference>
<dbReference type="Proteomes" id="UP000256601">
    <property type="component" value="Unassembled WGS sequence"/>
</dbReference>
<keyword evidence="5 10" id="KW-0812">Transmembrane</keyword>
<feature type="transmembrane region" description="Helical" evidence="10">
    <location>
        <begin position="74"/>
        <end position="94"/>
    </location>
</feature>
<dbReference type="FunFam" id="1.20.1250.20:FF:000981">
    <property type="entry name" value="Protein BTN"/>
    <property type="match status" value="1"/>
</dbReference>
<evidence type="ECO:0000256" key="8">
    <source>
        <dbReference type="ARBA" id="ARBA00022989"/>
    </source>
</evidence>
<comment type="similarity">
    <text evidence="2 10">Belongs to the battenin family.</text>
</comment>
<dbReference type="PANTHER" id="PTHR10981">
    <property type="entry name" value="BATTENIN"/>
    <property type="match status" value="1"/>
</dbReference>
<comment type="subcellular location">
    <subcellularLocation>
        <location evidence="1 10">Vacuole membrane</location>
        <topology evidence="1 10">Multi-pass membrane protein</topology>
    </subcellularLocation>
</comment>
<protein>
    <recommendedName>
        <fullName evidence="10">Protein BTN</fullName>
    </recommendedName>
</protein>
<keyword evidence="8 10" id="KW-1133">Transmembrane helix</keyword>
<dbReference type="InterPro" id="IPR020846">
    <property type="entry name" value="MFS_dom"/>
</dbReference>
<dbReference type="AlphaFoldDB" id="A0A1D8NQJ3"/>
<accession>A0A1D8NQJ3</accession>
<reference evidence="13 15" key="2">
    <citation type="submission" date="2018-07" db="EMBL/GenBank/DDBJ databases">
        <title>Draft Genome Assemblies for Five Robust Yarrowia lipolytica Strains Exhibiting High Lipid Production and Pentose Sugar Utilization and Sugar Alcohol Secretion from Undetoxified Lignocellulosic Biomass Hydrolysates.</title>
        <authorList>
            <consortium name="DOE Joint Genome Institute"/>
            <person name="Walker C."/>
            <person name="Ryu S."/>
            <person name="Na H."/>
            <person name="Zane M."/>
            <person name="LaButti K."/>
            <person name="Lipzen A."/>
            <person name="Haridas S."/>
            <person name="Barry K."/>
            <person name="Grigoriev I.V."/>
            <person name="Quarterman J."/>
            <person name="Slininger P."/>
            <person name="Dien B."/>
            <person name="Trinh C.T."/>
        </authorList>
    </citation>
    <scope>NUCLEOTIDE SEQUENCE [LARGE SCALE GENOMIC DNA]</scope>
    <source>
        <strain evidence="13 15">YB392</strain>
    </source>
</reference>
<evidence type="ECO:0000259" key="11">
    <source>
        <dbReference type="PROSITE" id="PS50850"/>
    </source>
</evidence>
<evidence type="ECO:0000256" key="4">
    <source>
        <dbReference type="ARBA" id="ARBA00022554"/>
    </source>
</evidence>
<keyword evidence="9 10" id="KW-0472">Membrane</keyword>
<dbReference type="GO" id="GO:1903826">
    <property type="term" value="P:L-arginine transmembrane transport"/>
    <property type="evidence" value="ECO:0007669"/>
    <property type="project" value="EnsemblFungi"/>
</dbReference>
<dbReference type="SUPFAM" id="SSF103473">
    <property type="entry name" value="MFS general substrate transporter"/>
    <property type="match status" value="1"/>
</dbReference>
<keyword evidence="3" id="KW-0813">Transport</keyword>
<dbReference type="GO" id="GO:0005774">
    <property type="term" value="C:vacuolar membrane"/>
    <property type="evidence" value="ECO:0007669"/>
    <property type="project" value="UniProtKB-SubCell"/>
</dbReference>
<dbReference type="Pfam" id="PF02487">
    <property type="entry name" value="CLN3"/>
    <property type="match status" value="1"/>
</dbReference>
<evidence type="ECO:0000256" key="2">
    <source>
        <dbReference type="ARBA" id="ARBA00007467"/>
    </source>
</evidence>
<feature type="transmembrane region" description="Helical" evidence="10">
    <location>
        <begin position="100"/>
        <end position="120"/>
    </location>
</feature>
<name>A0A1D8NQJ3_YARLL</name>
<dbReference type="eggNOG" id="KOG3880">
    <property type="taxonomic scope" value="Eukaryota"/>
</dbReference>
<keyword evidence="4 10" id="KW-0926">Vacuole</keyword>
<feature type="transmembrane region" description="Helical" evidence="10">
    <location>
        <begin position="317"/>
        <end position="341"/>
    </location>
</feature>
<feature type="transmembrane region" description="Helical" evidence="10">
    <location>
        <begin position="353"/>
        <end position="376"/>
    </location>
</feature>
<proteinExistence type="inferred from homology"/>
<feature type="transmembrane region" description="Helical" evidence="10">
    <location>
        <begin position="42"/>
        <end position="62"/>
    </location>
</feature>
<dbReference type="PIRSF" id="PIRSF015974">
    <property type="entry name" value="CLN3_BTN1"/>
    <property type="match status" value="1"/>
</dbReference>
<feature type="transmembrane region" description="Helical" evidence="10">
    <location>
        <begin position="223"/>
        <end position="241"/>
    </location>
</feature>
<dbReference type="InterPro" id="IPR003492">
    <property type="entry name" value="Battenin_disease_Cln3"/>
</dbReference>
<dbReference type="KEGG" id="yli:2907917"/>
<evidence type="ECO:0000256" key="9">
    <source>
        <dbReference type="ARBA" id="ARBA00023136"/>
    </source>
</evidence>
<dbReference type="GO" id="GO:0022857">
    <property type="term" value="F:transmembrane transporter activity"/>
    <property type="evidence" value="ECO:0007669"/>
    <property type="project" value="InterPro"/>
</dbReference>
<evidence type="ECO:0000256" key="5">
    <source>
        <dbReference type="ARBA" id="ARBA00022692"/>
    </source>
</evidence>
<evidence type="ECO:0000256" key="1">
    <source>
        <dbReference type="ARBA" id="ARBA00004128"/>
    </source>
</evidence>
<feature type="transmembrane region" description="Helical" evidence="10">
    <location>
        <begin position="7"/>
        <end position="30"/>
    </location>
</feature>
<dbReference type="VEuPathDB" id="FungiDB:YALI0_F30415g"/>
<dbReference type="EMBL" id="CP017558">
    <property type="protein sequence ID" value="AOW07907.1"/>
    <property type="molecule type" value="Genomic_DNA"/>
</dbReference>
<sequence>MQLEPAHLVYAAFWTFGLVNNVLYVVILTAAVDLVGPQTPKAVVLLADVLPSFLIKLAAPFFIHKIPYNRRITLLVGLSTVGMMSVSLASPLFLKLVGVVLASFSSGLGEVTFLQLTHFYDTRALNGWSSGTGGAGLVGSGLFMLLTTVLGVSVKTSLLVFAFFPLAFLGVYFYLLPPRDYNRVPGAFPVHSNDPETGIETQPITWEFVASGYETTMVRLKPLVMPYMLPLFLVYFSEYTINQGVAPTLLFPMEELPFSKFRDVYVTYGTLYQLGVFISRSSAPFVRIRRIMIPSVLQFANLVFCIAQSMSPILPNVWLVFILIFYEGLLGGAAYVNTFLLITEQADLAEREFALGSVGMSDSAGIVLAGLVSLWLEPGLCNYQVNDGRGWCTLE</sequence>
<evidence type="ECO:0000313" key="13">
    <source>
        <dbReference type="EMBL" id="RDW28862.1"/>
    </source>
</evidence>
<evidence type="ECO:0000313" key="15">
    <source>
        <dbReference type="Proteomes" id="UP000256601"/>
    </source>
</evidence>
<dbReference type="GO" id="GO:0000324">
    <property type="term" value="C:fungal-type vacuole"/>
    <property type="evidence" value="ECO:0007669"/>
    <property type="project" value="EnsemblFungi"/>
</dbReference>
<feature type="domain" description="Major facilitator superfamily (MFS) profile" evidence="11">
    <location>
        <begin position="223"/>
        <end position="395"/>
    </location>
</feature>
<feature type="transmembrane region" description="Helical" evidence="10">
    <location>
        <begin position="132"/>
        <end position="152"/>
    </location>
</feature>
<feature type="transmembrane region" description="Helical" evidence="10">
    <location>
        <begin position="158"/>
        <end position="176"/>
    </location>
</feature>
<dbReference type="PRINTS" id="PR01315">
    <property type="entry name" value="BATTENIN"/>
</dbReference>
<dbReference type="PROSITE" id="PS50850">
    <property type="entry name" value="MFS"/>
    <property type="match status" value="1"/>
</dbReference>
<evidence type="ECO:0000313" key="12">
    <source>
        <dbReference type="EMBL" id="AOW07907.1"/>
    </source>
</evidence>
<dbReference type="GO" id="GO:0051453">
    <property type="term" value="P:regulation of intracellular pH"/>
    <property type="evidence" value="ECO:0007669"/>
    <property type="project" value="EnsemblFungi"/>
</dbReference>
<evidence type="ECO:0000256" key="10">
    <source>
        <dbReference type="RuleBase" id="RU361113"/>
    </source>
</evidence>
<feature type="transmembrane region" description="Helical" evidence="10">
    <location>
        <begin position="261"/>
        <end position="279"/>
    </location>
</feature>
<dbReference type="EMBL" id="KZ858949">
    <property type="protein sequence ID" value="RDW28862.1"/>
    <property type="molecule type" value="Genomic_DNA"/>
</dbReference>
<evidence type="ECO:0000256" key="6">
    <source>
        <dbReference type="ARBA" id="ARBA00022729"/>
    </source>
</evidence>
<dbReference type="Proteomes" id="UP000182444">
    <property type="component" value="Chromosome 1F"/>
</dbReference>